<dbReference type="Gene3D" id="1.10.443.10">
    <property type="entry name" value="Intergrase catalytic core"/>
    <property type="match status" value="1"/>
</dbReference>
<dbReference type="InterPro" id="IPR010998">
    <property type="entry name" value="Integrase_recombinase_N"/>
</dbReference>
<comment type="caution">
    <text evidence="8">The sequence shown here is derived from an EMBL/GenBank/DDBJ whole genome shotgun (WGS) entry which is preliminary data.</text>
</comment>
<evidence type="ECO:0000256" key="3">
    <source>
        <dbReference type="ARBA" id="ARBA00023125"/>
    </source>
</evidence>
<dbReference type="PROSITE" id="PS51898">
    <property type="entry name" value="TYR_RECOMBINASE"/>
    <property type="match status" value="1"/>
</dbReference>
<dbReference type="RefSeq" id="WP_138855487.1">
    <property type="nucleotide sequence ID" value="NZ_CP040709.1"/>
</dbReference>
<dbReference type="OrthoDB" id="9801717at2"/>
<dbReference type="PROSITE" id="PS51900">
    <property type="entry name" value="CB"/>
    <property type="match status" value="1"/>
</dbReference>
<comment type="similarity">
    <text evidence="1">Belongs to the 'phage' integrase family.</text>
</comment>
<dbReference type="InterPro" id="IPR004107">
    <property type="entry name" value="Integrase_SAM-like_N"/>
</dbReference>
<dbReference type="InterPro" id="IPR002104">
    <property type="entry name" value="Integrase_catalytic"/>
</dbReference>
<evidence type="ECO:0000313" key="8">
    <source>
        <dbReference type="EMBL" id="MBB5206374.1"/>
    </source>
</evidence>
<reference evidence="8 9" key="1">
    <citation type="submission" date="2020-08" db="EMBL/GenBank/DDBJ databases">
        <title>Genomic Encyclopedia of Type Strains, Phase IV (KMG-IV): sequencing the most valuable type-strain genomes for metagenomic binning, comparative biology and taxonomic classification.</title>
        <authorList>
            <person name="Goeker M."/>
        </authorList>
    </citation>
    <scope>NUCLEOTIDE SEQUENCE [LARGE SCALE GENOMIC DNA]</scope>
    <source>
        <strain evidence="8 9">DSM 23958</strain>
    </source>
</reference>
<evidence type="ECO:0000259" key="7">
    <source>
        <dbReference type="PROSITE" id="PS51900"/>
    </source>
</evidence>
<evidence type="ECO:0000256" key="1">
    <source>
        <dbReference type="ARBA" id="ARBA00008857"/>
    </source>
</evidence>
<dbReference type="CDD" id="cd01193">
    <property type="entry name" value="INT_IntI_C"/>
    <property type="match status" value="1"/>
</dbReference>
<dbReference type="Pfam" id="PF00589">
    <property type="entry name" value="Phage_integrase"/>
    <property type="match status" value="1"/>
</dbReference>
<evidence type="ECO:0000259" key="6">
    <source>
        <dbReference type="PROSITE" id="PS51898"/>
    </source>
</evidence>
<keyword evidence="3 5" id="KW-0238">DNA-binding</keyword>
<protein>
    <submittedName>
        <fullName evidence="8">Integron integrase</fullName>
    </submittedName>
</protein>
<dbReference type="InterPro" id="IPR011010">
    <property type="entry name" value="DNA_brk_join_enz"/>
</dbReference>
<name>A0A840SC82_9BURK</name>
<feature type="domain" description="Tyr recombinase" evidence="6">
    <location>
        <begin position="134"/>
        <end position="347"/>
    </location>
</feature>
<dbReference type="GO" id="GO:0015074">
    <property type="term" value="P:DNA integration"/>
    <property type="evidence" value="ECO:0007669"/>
    <property type="project" value="UniProtKB-KW"/>
</dbReference>
<keyword evidence="2" id="KW-0229">DNA integration</keyword>
<evidence type="ECO:0000256" key="5">
    <source>
        <dbReference type="PROSITE-ProRule" id="PRU01248"/>
    </source>
</evidence>
<sequence length="359" mass="40187">MQPVLPPQGPSPRGQLRLVVGSALRQPGALPALQSTRLLDRVRERIRGLHYSRRTELAYLHWIKGYIRFHGIRHPAEMGGPEVEAFLTWLADARGVSASTHRQALSALVFLYAKVLQLELPWLQAIGRPRAQRRLPVVLSHEEVAAVLAGLEGLMALFGRLLYGTGLRIHEAANLRVKDLDFDHRALVVRQGKGGKDRVLMLPQVLVPNLKAHLKSVHALWLQDVQEGRAGVFMPDALERKYPRAGASWPWFWVFPQATHSVDPSTGVVRRHHLHEDSFQRAFKRAVMAAHITKPATPHTLRHSFATHLLQAGYDIRTVQELLGHNDVATTMIYTHVLRLGGGAVCSPLDRMTGFARSE</sequence>
<evidence type="ECO:0000256" key="2">
    <source>
        <dbReference type="ARBA" id="ARBA00022908"/>
    </source>
</evidence>
<dbReference type="Gene3D" id="1.10.150.130">
    <property type="match status" value="1"/>
</dbReference>
<dbReference type="PANTHER" id="PTHR30349:SF64">
    <property type="entry name" value="PROPHAGE INTEGRASE INTD-RELATED"/>
    <property type="match status" value="1"/>
</dbReference>
<dbReference type="Pfam" id="PF13495">
    <property type="entry name" value="Phage_int_SAM_4"/>
    <property type="match status" value="1"/>
</dbReference>
<dbReference type="GO" id="GO:0006310">
    <property type="term" value="P:DNA recombination"/>
    <property type="evidence" value="ECO:0007669"/>
    <property type="project" value="UniProtKB-KW"/>
</dbReference>
<dbReference type="GO" id="GO:0003677">
    <property type="term" value="F:DNA binding"/>
    <property type="evidence" value="ECO:0007669"/>
    <property type="project" value="UniProtKB-UniRule"/>
</dbReference>
<dbReference type="NCBIfam" id="NF011946">
    <property type="entry name" value="PRK15417.1"/>
    <property type="match status" value="1"/>
</dbReference>
<dbReference type="Proteomes" id="UP000554837">
    <property type="component" value="Unassembled WGS sequence"/>
</dbReference>
<accession>A0A840SC82</accession>
<dbReference type="AlphaFoldDB" id="A0A840SC82"/>
<feature type="domain" description="Core-binding (CB)" evidence="7">
    <location>
        <begin position="33"/>
        <end position="116"/>
    </location>
</feature>
<dbReference type="InterPro" id="IPR013762">
    <property type="entry name" value="Integrase-like_cat_sf"/>
</dbReference>
<evidence type="ECO:0000313" key="9">
    <source>
        <dbReference type="Proteomes" id="UP000554837"/>
    </source>
</evidence>
<proteinExistence type="inferred from homology"/>
<keyword evidence="4" id="KW-0233">DNA recombination</keyword>
<dbReference type="SUPFAM" id="SSF56349">
    <property type="entry name" value="DNA breaking-rejoining enzymes"/>
    <property type="match status" value="1"/>
</dbReference>
<keyword evidence="9" id="KW-1185">Reference proteome</keyword>
<dbReference type="NCBIfam" id="TIGR02249">
    <property type="entry name" value="integrase_gron"/>
    <property type="match status" value="1"/>
</dbReference>
<dbReference type="InterPro" id="IPR044068">
    <property type="entry name" value="CB"/>
</dbReference>
<gene>
    <name evidence="8" type="ORF">HNQ51_003720</name>
</gene>
<dbReference type="PANTHER" id="PTHR30349">
    <property type="entry name" value="PHAGE INTEGRASE-RELATED"/>
    <property type="match status" value="1"/>
</dbReference>
<evidence type="ECO:0000256" key="4">
    <source>
        <dbReference type="ARBA" id="ARBA00023172"/>
    </source>
</evidence>
<dbReference type="EMBL" id="JACHHO010000010">
    <property type="protein sequence ID" value="MBB5206374.1"/>
    <property type="molecule type" value="Genomic_DNA"/>
</dbReference>
<dbReference type="InterPro" id="IPR050090">
    <property type="entry name" value="Tyrosine_recombinase_XerCD"/>
</dbReference>
<dbReference type="InterPro" id="IPR011946">
    <property type="entry name" value="Integrase_integron-type"/>
</dbReference>
<organism evidence="8 9">
    <name type="scientific">Inhella inkyongensis</name>
    <dbReference type="NCBI Taxonomy" id="392593"/>
    <lineage>
        <taxon>Bacteria</taxon>
        <taxon>Pseudomonadati</taxon>
        <taxon>Pseudomonadota</taxon>
        <taxon>Betaproteobacteria</taxon>
        <taxon>Burkholderiales</taxon>
        <taxon>Sphaerotilaceae</taxon>
        <taxon>Inhella</taxon>
    </lineage>
</organism>